<feature type="domain" description="Glycosyl transferase CAP10" evidence="5">
    <location>
        <begin position="152"/>
        <end position="432"/>
    </location>
</feature>
<dbReference type="Pfam" id="PF05686">
    <property type="entry name" value="Glyco_transf_90"/>
    <property type="match status" value="1"/>
</dbReference>
<dbReference type="EMBL" id="HBFB01005247">
    <property type="protein sequence ID" value="CAD8668169.1"/>
    <property type="molecule type" value="Transcribed_RNA"/>
</dbReference>
<keyword evidence="2" id="KW-0808">Transferase</keyword>
<dbReference type="PANTHER" id="PTHR12203">
    <property type="entry name" value="KDEL LYS-ASP-GLU-LEU CONTAINING - RELATED"/>
    <property type="match status" value="1"/>
</dbReference>
<gene>
    <name evidence="6" type="ORF">CLEI1391_LOCUS2922</name>
</gene>
<sequence length="463" mass="51366">MKATTVHFLSIYISCLLCSSTLAAEHNGVEVVTIKADDACAVSDEDMEPLYKDNLYPDLDQWRSTRGQLNMSKFDQLVEAMPPNDVAKVLLVHKNKLYFPLQDDPTVCASPCNRYWPPLLHAMREWAQPLPAAETPAAGSKDGRPYVVGGMTWPDGVYYVSVADWPVCGRASETTPKRRCPAPALSLIKRVNVSAGMSRGVGLDIQIPLAPEQPGPPRLYSVPWARKERRAFWRGTPYCNGYRHRFTKCSRTHLANLTQHLQHLPDKGASLGGGIVLDVQFAAQPRRGGRGKRGRKARGGGGRKAGQDSAAASAGGQNYTSIKDHARYAFLVHMDGITASNRLPKLMATDSPVLKQESMWGEHFQRSLKPGVHYIPIFKDGPDDILQVLRHYADGSHDAQLQRVAANAQAFAAKFLCARARMLYLRKALESYGSLFTDMQGAVEARWWPMVQQKLDRAAREDE</sequence>
<evidence type="ECO:0000256" key="2">
    <source>
        <dbReference type="ARBA" id="ARBA00022679"/>
    </source>
</evidence>
<accession>A0A7S0R637</accession>
<keyword evidence="4" id="KW-0732">Signal</keyword>
<feature type="chain" id="PRO_5030858913" description="Glycosyl transferase CAP10 domain-containing protein" evidence="4">
    <location>
        <begin position="24"/>
        <end position="463"/>
    </location>
</feature>
<protein>
    <recommendedName>
        <fullName evidence="5">Glycosyl transferase CAP10 domain-containing protein</fullName>
    </recommendedName>
</protein>
<dbReference type="InterPro" id="IPR051091">
    <property type="entry name" value="O-Glucosyltr/Glycosyltrsf_90"/>
</dbReference>
<evidence type="ECO:0000256" key="3">
    <source>
        <dbReference type="SAM" id="MobiDB-lite"/>
    </source>
</evidence>
<feature type="compositionally biased region" description="Low complexity" evidence="3">
    <location>
        <begin position="307"/>
        <end position="316"/>
    </location>
</feature>
<proteinExistence type="inferred from homology"/>
<feature type="region of interest" description="Disordered" evidence="3">
    <location>
        <begin position="283"/>
        <end position="316"/>
    </location>
</feature>
<organism evidence="6">
    <name type="scientific">Chlamydomonas leiostraca</name>
    <dbReference type="NCBI Taxonomy" id="1034604"/>
    <lineage>
        <taxon>Eukaryota</taxon>
        <taxon>Viridiplantae</taxon>
        <taxon>Chlorophyta</taxon>
        <taxon>core chlorophytes</taxon>
        <taxon>Chlorophyceae</taxon>
        <taxon>CS clade</taxon>
        <taxon>Chlamydomonadales</taxon>
        <taxon>Chlamydomonadaceae</taxon>
        <taxon>Chlamydomonas</taxon>
    </lineage>
</organism>
<name>A0A7S0R637_9CHLO</name>
<evidence type="ECO:0000259" key="5">
    <source>
        <dbReference type="SMART" id="SM00672"/>
    </source>
</evidence>
<dbReference type="SMART" id="SM00672">
    <property type="entry name" value="CAP10"/>
    <property type="match status" value="1"/>
</dbReference>
<feature type="signal peptide" evidence="4">
    <location>
        <begin position="1"/>
        <end position="23"/>
    </location>
</feature>
<dbReference type="PANTHER" id="PTHR12203:SF35">
    <property type="entry name" value="PROTEIN O-GLUCOSYLTRANSFERASE 1"/>
    <property type="match status" value="1"/>
</dbReference>
<dbReference type="GO" id="GO:0016740">
    <property type="term" value="F:transferase activity"/>
    <property type="evidence" value="ECO:0007669"/>
    <property type="project" value="UniProtKB-KW"/>
</dbReference>
<dbReference type="AlphaFoldDB" id="A0A7S0R637"/>
<feature type="compositionally biased region" description="Basic residues" evidence="3">
    <location>
        <begin position="287"/>
        <end position="298"/>
    </location>
</feature>
<dbReference type="InterPro" id="IPR006598">
    <property type="entry name" value="CAP10"/>
</dbReference>
<reference evidence="6" key="1">
    <citation type="submission" date="2021-01" db="EMBL/GenBank/DDBJ databases">
        <authorList>
            <person name="Corre E."/>
            <person name="Pelletier E."/>
            <person name="Niang G."/>
            <person name="Scheremetjew M."/>
            <person name="Finn R."/>
            <person name="Kale V."/>
            <person name="Holt S."/>
            <person name="Cochrane G."/>
            <person name="Meng A."/>
            <person name="Brown T."/>
            <person name="Cohen L."/>
        </authorList>
    </citation>
    <scope>NUCLEOTIDE SEQUENCE</scope>
    <source>
        <strain evidence="6">SAG 11-49</strain>
    </source>
</reference>
<evidence type="ECO:0000256" key="1">
    <source>
        <dbReference type="ARBA" id="ARBA00010118"/>
    </source>
</evidence>
<comment type="similarity">
    <text evidence="1">Belongs to the glycosyltransferase 90 family.</text>
</comment>
<evidence type="ECO:0000256" key="4">
    <source>
        <dbReference type="SAM" id="SignalP"/>
    </source>
</evidence>
<evidence type="ECO:0000313" key="6">
    <source>
        <dbReference type="EMBL" id="CAD8668169.1"/>
    </source>
</evidence>